<dbReference type="GeneID" id="30200864"/>
<feature type="compositionally biased region" description="Basic and acidic residues" evidence="1">
    <location>
        <begin position="138"/>
        <end position="158"/>
    </location>
</feature>
<evidence type="ECO:0000313" key="3">
    <source>
        <dbReference type="EMBL" id="ODQ59320.1"/>
    </source>
</evidence>
<name>A0A1E3P246_WICAA</name>
<feature type="compositionally biased region" description="Basic and acidic residues" evidence="1">
    <location>
        <begin position="101"/>
        <end position="114"/>
    </location>
</feature>
<dbReference type="AlphaFoldDB" id="A0A1E3P246"/>
<dbReference type="RefSeq" id="XP_019038527.1">
    <property type="nucleotide sequence ID" value="XM_019183618.1"/>
</dbReference>
<keyword evidence="2" id="KW-0812">Transmembrane</keyword>
<feature type="region of interest" description="Disordered" evidence="1">
    <location>
        <begin position="71"/>
        <end position="165"/>
    </location>
</feature>
<organism evidence="3 4">
    <name type="scientific">Wickerhamomyces anomalus (strain ATCC 58044 / CBS 1984 / NCYC 433 / NRRL Y-366-8)</name>
    <name type="common">Yeast</name>
    <name type="synonym">Hansenula anomala</name>
    <dbReference type="NCBI Taxonomy" id="683960"/>
    <lineage>
        <taxon>Eukaryota</taxon>
        <taxon>Fungi</taxon>
        <taxon>Dikarya</taxon>
        <taxon>Ascomycota</taxon>
        <taxon>Saccharomycotina</taxon>
        <taxon>Saccharomycetes</taxon>
        <taxon>Phaffomycetales</taxon>
        <taxon>Wickerhamomycetaceae</taxon>
        <taxon>Wickerhamomyces</taxon>
    </lineage>
</organism>
<evidence type="ECO:0000313" key="4">
    <source>
        <dbReference type="Proteomes" id="UP000094112"/>
    </source>
</evidence>
<dbReference type="EMBL" id="KV454211">
    <property type="protein sequence ID" value="ODQ59320.1"/>
    <property type="molecule type" value="Genomic_DNA"/>
</dbReference>
<feature type="transmembrane region" description="Helical" evidence="2">
    <location>
        <begin position="37"/>
        <end position="54"/>
    </location>
</feature>
<keyword evidence="4" id="KW-1185">Reference proteome</keyword>
<keyword evidence="2" id="KW-0472">Membrane</keyword>
<reference evidence="3 4" key="1">
    <citation type="journal article" date="2016" name="Proc. Natl. Acad. Sci. U.S.A.">
        <title>Comparative genomics of biotechnologically important yeasts.</title>
        <authorList>
            <person name="Riley R."/>
            <person name="Haridas S."/>
            <person name="Wolfe K.H."/>
            <person name="Lopes M.R."/>
            <person name="Hittinger C.T."/>
            <person name="Goeker M."/>
            <person name="Salamov A.A."/>
            <person name="Wisecaver J.H."/>
            <person name="Long T.M."/>
            <person name="Calvey C.H."/>
            <person name="Aerts A.L."/>
            <person name="Barry K.W."/>
            <person name="Choi C."/>
            <person name="Clum A."/>
            <person name="Coughlan A.Y."/>
            <person name="Deshpande S."/>
            <person name="Douglass A.P."/>
            <person name="Hanson S.J."/>
            <person name="Klenk H.-P."/>
            <person name="LaButti K.M."/>
            <person name="Lapidus A."/>
            <person name="Lindquist E.A."/>
            <person name="Lipzen A.M."/>
            <person name="Meier-Kolthoff J.P."/>
            <person name="Ohm R.A."/>
            <person name="Otillar R.P."/>
            <person name="Pangilinan J.L."/>
            <person name="Peng Y."/>
            <person name="Rokas A."/>
            <person name="Rosa C.A."/>
            <person name="Scheuner C."/>
            <person name="Sibirny A.A."/>
            <person name="Slot J.C."/>
            <person name="Stielow J.B."/>
            <person name="Sun H."/>
            <person name="Kurtzman C.P."/>
            <person name="Blackwell M."/>
            <person name="Grigoriev I.V."/>
            <person name="Jeffries T.W."/>
        </authorList>
    </citation>
    <scope>NUCLEOTIDE SEQUENCE [LARGE SCALE GENOMIC DNA]</scope>
    <source>
        <strain evidence="4">ATCC 58044 / CBS 1984 / NCYC 433 / NRRL Y-366-8</strain>
    </source>
</reference>
<dbReference type="Proteomes" id="UP000094112">
    <property type="component" value="Unassembled WGS sequence"/>
</dbReference>
<protein>
    <submittedName>
        <fullName evidence="3">Uncharacterized protein</fullName>
    </submittedName>
</protein>
<accession>A0A1E3P246</accession>
<feature type="compositionally biased region" description="Basic and acidic residues" evidence="1">
    <location>
        <begin position="72"/>
        <end position="83"/>
    </location>
</feature>
<gene>
    <name evidence="3" type="ORF">WICANDRAFT_63816</name>
</gene>
<evidence type="ECO:0000256" key="1">
    <source>
        <dbReference type="SAM" id="MobiDB-lite"/>
    </source>
</evidence>
<proteinExistence type="predicted"/>
<keyword evidence="2" id="KW-1133">Transmembrane helix</keyword>
<evidence type="ECO:0000256" key="2">
    <source>
        <dbReference type="SAM" id="Phobius"/>
    </source>
</evidence>
<sequence>MGKQHIKIKDEEKSIGDVEEVELRTKASHLEKFKTKLILILYTLAIVTFIYLAIDIYETAQYFDEDDDYPSEYDRHFPGEYDHSQMNSNVREEIFSSESPDSTKPDFIPEHDAAPLEEEESTTEHSDVPIRYIDEDDYPHSNKESTHTETKNEADSIKLAKRNLI</sequence>